<accession>A0A931GX40</accession>
<proteinExistence type="predicted"/>
<dbReference type="RefSeq" id="WP_196989065.1">
    <property type="nucleotide sequence ID" value="NZ_JADWYR010000001.1"/>
</dbReference>
<dbReference type="EMBL" id="JADWYR010000001">
    <property type="protein sequence ID" value="MBG9374984.1"/>
    <property type="molecule type" value="Genomic_DNA"/>
</dbReference>
<feature type="coiled-coil region" evidence="1">
    <location>
        <begin position="44"/>
        <end position="75"/>
    </location>
</feature>
<organism evidence="2 3">
    <name type="scientific">Panacibacter microcysteis</name>
    <dbReference type="NCBI Taxonomy" id="2793269"/>
    <lineage>
        <taxon>Bacteria</taxon>
        <taxon>Pseudomonadati</taxon>
        <taxon>Bacteroidota</taxon>
        <taxon>Chitinophagia</taxon>
        <taxon>Chitinophagales</taxon>
        <taxon>Chitinophagaceae</taxon>
        <taxon>Panacibacter</taxon>
    </lineage>
</organism>
<evidence type="ECO:0000313" key="3">
    <source>
        <dbReference type="Proteomes" id="UP000628448"/>
    </source>
</evidence>
<protein>
    <submittedName>
        <fullName evidence="2">Uncharacterized protein</fullName>
    </submittedName>
</protein>
<keyword evidence="3" id="KW-1185">Reference proteome</keyword>
<comment type="caution">
    <text evidence="2">The sequence shown here is derived from an EMBL/GenBank/DDBJ whole genome shotgun (WGS) entry which is preliminary data.</text>
</comment>
<reference evidence="2" key="1">
    <citation type="submission" date="2020-11" db="EMBL/GenBank/DDBJ databases">
        <title>Bacterial whole genome sequence for Panacibacter sp. DH6.</title>
        <authorList>
            <person name="Le V."/>
            <person name="Ko S."/>
            <person name="Ahn C.-Y."/>
            <person name="Oh H.-M."/>
        </authorList>
    </citation>
    <scope>NUCLEOTIDE SEQUENCE</scope>
    <source>
        <strain evidence="2">DH6</strain>
    </source>
</reference>
<dbReference type="AlphaFoldDB" id="A0A931GX40"/>
<feature type="coiled-coil region" evidence="1">
    <location>
        <begin position="197"/>
        <end position="224"/>
    </location>
</feature>
<gene>
    <name evidence="2" type="ORF">I5907_02005</name>
</gene>
<evidence type="ECO:0000313" key="2">
    <source>
        <dbReference type="EMBL" id="MBG9374984.1"/>
    </source>
</evidence>
<sequence length="478" mass="54589">MRYLIAILCIALNVVVYGQTTEHDSADTMQSRVNTLTSIPGKSLEYIEKKYSRLSSTIQKQNEKVLQRMQEKEDKIRKKLAVTDSLKAAALFGKSEERYRSLKDKLQQKLKLREYIPGLDTVATGLQFFSQSQMPVDVDALKLDELSNSISDLQSRLQQANEIQTFVRLREKELKEQLMNTGLARELLSVNKEVFYYQQRLKEYKELLNDRKKLEKRLVTEVRRIPAFEKFMEKHSYLTALFPQPDNYGTVEALQGLQTRSSVQQMLQQSMGTTALNPEQYIQQQMQTAQTALNDLKDKINKLGGSEGNSDMTMPDFKPNNQKTKSFLERIEYGFNLQSSRTTNLLPATSDMAVTAGYKFSDKASAGLGVSYKIGWGSGLNSIKLTSQGVGLRSYVDVKAKGNLWITGGFEYNYMQEFKKLQELYNVSTWGKSALAGATKKIKIGKKRETKIQLLYDFLATRQIPQTQPLKFRIGYTF</sequence>
<evidence type="ECO:0000256" key="1">
    <source>
        <dbReference type="SAM" id="Coils"/>
    </source>
</evidence>
<dbReference type="Proteomes" id="UP000628448">
    <property type="component" value="Unassembled WGS sequence"/>
</dbReference>
<keyword evidence="1" id="KW-0175">Coiled coil</keyword>
<name>A0A931GX40_9BACT</name>